<sequence length="55" mass="6371">MTYFESAEGETVSKERALQELSGHCVPETDFEEFFSDMGVKEQYDAQEVLLWLGY</sequence>
<accession>A0A6M3NZY1</accession>
<keyword evidence="1" id="KW-0614">Plasmid</keyword>
<name>A0A6M3NZY1_SALET</name>
<reference evidence="1" key="1">
    <citation type="submission" date="2020-04" db="EMBL/GenBank/DDBJ databases">
        <title>Closed genome sequences and antimicrobial resistance profile of eight wild bird Salmonella strains obtained with MinIon and MiSeq sequencing.</title>
        <authorList>
            <person name="Naushad S."/>
            <person name="Duceppe M.-O."/>
            <person name="Dupras A.A."/>
            <person name="Gao R."/>
            <person name="Ogunremi D."/>
        </authorList>
    </citation>
    <scope>NUCLEOTIDE SEQUENCE</scope>
    <source>
        <strain evidence="1">OLF-FSR1_WB_Partridge_SW-37</strain>
        <plasmid evidence="1">pSW37-267109</plasmid>
    </source>
</reference>
<dbReference type="RefSeq" id="WP_181695738.1">
    <property type="nucleotide sequence ID" value="NZ_CP051274.1"/>
</dbReference>
<dbReference type="EMBL" id="CP051274">
    <property type="protein sequence ID" value="QJB98593.1"/>
    <property type="molecule type" value="Genomic_DNA"/>
</dbReference>
<evidence type="ECO:0000313" key="1">
    <source>
        <dbReference type="EMBL" id="QJB98593.1"/>
    </source>
</evidence>
<dbReference type="AlphaFoldDB" id="A0A6M3NZY1"/>
<geneLocation type="plasmid" evidence="1">
    <name>pSW37-267109</name>
</geneLocation>
<organism evidence="1">
    <name type="scientific">Salmonella enterica subsp. enterica serovar Worthington</name>
    <dbReference type="NCBI Taxonomy" id="1160769"/>
    <lineage>
        <taxon>Bacteria</taxon>
        <taxon>Pseudomonadati</taxon>
        <taxon>Pseudomonadota</taxon>
        <taxon>Gammaproteobacteria</taxon>
        <taxon>Enterobacterales</taxon>
        <taxon>Enterobacteriaceae</taxon>
        <taxon>Salmonella</taxon>
    </lineage>
</organism>
<protein>
    <submittedName>
        <fullName evidence="1">Uncharacterized protein</fullName>
    </submittedName>
</protein>
<proteinExistence type="predicted"/>
<gene>
    <name evidence="1" type="ORF">G4F93_22610</name>
</gene>